<dbReference type="Gene3D" id="1.20.1280.50">
    <property type="match status" value="1"/>
</dbReference>
<feature type="region of interest" description="Disordered" evidence="4">
    <location>
        <begin position="130"/>
        <end position="172"/>
    </location>
</feature>
<dbReference type="PRINTS" id="PR00320">
    <property type="entry name" value="GPROTEINBRPT"/>
</dbReference>
<evidence type="ECO:0000256" key="1">
    <source>
        <dbReference type="ARBA" id="ARBA00022574"/>
    </source>
</evidence>
<dbReference type="EMBL" id="MCFC01000047">
    <property type="protein sequence ID" value="ORY26513.1"/>
    <property type="molecule type" value="Genomic_DNA"/>
</dbReference>
<dbReference type="SMART" id="SM00256">
    <property type="entry name" value="FBOX"/>
    <property type="match status" value="1"/>
</dbReference>
<dbReference type="PANTHER" id="PTHR22847">
    <property type="entry name" value="WD40 REPEAT PROTEIN"/>
    <property type="match status" value="1"/>
</dbReference>
<dbReference type="Pfam" id="PF00400">
    <property type="entry name" value="WD40"/>
    <property type="match status" value="4"/>
</dbReference>
<dbReference type="InterPro" id="IPR036047">
    <property type="entry name" value="F-box-like_dom_sf"/>
</dbReference>
<keyword evidence="1 3" id="KW-0853">WD repeat</keyword>
<gene>
    <name evidence="6" type="ORF">BCR39DRAFT_541068</name>
</gene>
<dbReference type="PANTHER" id="PTHR22847:SF637">
    <property type="entry name" value="WD REPEAT DOMAIN 5B"/>
    <property type="match status" value="1"/>
</dbReference>
<dbReference type="PROSITE" id="PS50181">
    <property type="entry name" value="FBOX"/>
    <property type="match status" value="1"/>
</dbReference>
<reference evidence="6 7" key="1">
    <citation type="submission" date="2016-07" db="EMBL/GenBank/DDBJ databases">
        <title>Pervasive Adenine N6-methylation of Active Genes in Fungi.</title>
        <authorList>
            <consortium name="DOE Joint Genome Institute"/>
            <person name="Mondo S.J."/>
            <person name="Dannebaum R.O."/>
            <person name="Kuo R.C."/>
            <person name="Labutti K."/>
            <person name="Haridas S."/>
            <person name="Kuo A."/>
            <person name="Salamov A."/>
            <person name="Ahrendt S.R."/>
            <person name="Lipzen A."/>
            <person name="Sullivan W."/>
            <person name="Andreopoulos W.B."/>
            <person name="Clum A."/>
            <person name="Lindquist E."/>
            <person name="Daum C."/>
            <person name="Ramamoorthy G.K."/>
            <person name="Gryganskyi A."/>
            <person name="Culley D."/>
            <person name="Magnuson J.K."/>
            <person name="James T.Y."/>
            <person name="O'Malley M.A."/>
            <person name="Stajich J.E."/>
            <person name="Spatafora J.W."/>
            <person name="Visel A."/>
            <person name="Grigoriev I.V."/>
        </authorList>
    </citation>
    <scope>NUCLEOTIDE SEQUENCE [LARGE SCALE GENOMIC DNA]</scope>
    <source>
        <strain evidence="6 7">68-887.2</strain>
    </source>
</reference>
<dbReference type="InterPro" id="IPR036322">
    <property type="entry name" value="WD40_repeat_dom_sf"/>
</dbReference>
<sequence>MAAEHAVRDVSGVRVTALSMPLEGRRDLALALLWSLPREDVIALNKRITSLLHKDIVGSLPPELALHVMANLSLKDLAACTLVSRTWAKLCADQALWARLCALHDPPITSSHPTWADVSLHRQILHLAQQPSSTSQNIDEGGNESGHDDADFSDPISGAGGMGGGGGLDPVDRSGGVRRRVWEWSSTSSQGLPLNFRTSTDPVSRGGMPSDIPDLAPFQDQPVESHLPLPTSSPSVNYKHLFIANHIIQRRFRSYPFSPRLQNAASSRQSLPRLPPRFRPRAIDAIGSLQAGGLPGHSEAIYSLELIHQRMSITMTQSDLTSDSDPSYGSLDSLARLTSMHGLGMAPPRTSLRDRMAKEPPVFSGREWLLSGSRDHTLRLWQLSAPRPRVVKVFHGGHTTSVLSHFVVRIPDKRGSDPASPSKLSEDVFEQLSPNKGKRVPSQRLMAVSGGGDGRICLWDVEHGDGTPEKVVEAHSSSVLCVRGDDEHVVSCSKDRTIQVFDIHTLKPVLLIGVDRSDDLHSGGVNAVGLSKDYVLSASGDRTIRVWCIKTGNLLASFEAHNRGIASITFDPSPIPPPNYRRRQTNSTYRGSIITGSSNATIKIFHLVSVPKDSEIELEPPLRELTFRDMLEVGEQPTLRDDLGSFEEGQNGEKLIIERGKRMWSDCVCSINPLQTEGMRCSNCMNRGHRDLVRSVFCTNGMVFSGSYDSTIKIWDRETAECIGDLSGAHVGRVFSVVADRTKVVSAGLDCRIVIWDFAQGIDTSFVCP</sequence>
<dbReference type="PROSITE" id="PS50082">
    <property type="entry name" value="WD_REPEATS_2"/>
    <property type="match status" value="3"/>
</dbReference>
<keyword evidence="2" id="KW-0677">Repeat</keyword>
<dbReference type="STRING" id="71784.A0A1Y2AV81"/>
<feature type="repeat" description="WD" evidence="3">
    <location>
        <begin position="369"/>
        <end position="391"/>
    </location>
</feature>
<dbReference type="InParanoid" id="A0A1Y2AV81"/>
<dbReference type="InterPro" id="IPR015943">
    <property type="entry name" value="WD40/YVTN_repeat-like_dom_sf"/>
</dbReference>
<protein>
    <submittedName>
        <fullName evidence="6">WD40-repeat-containing domain protein</fullName>
    </submittedName>
</protein>
<dbReference type="InterPro" id="IPR001680">
    <property type="entry name" value="WD40_rpt"/>
</dbReference>
<dbReference type="SMART" id="SM00320">
    <property type="entry name" value="WD40"/>
    <property type="match status" value="7"/>
</dbReference>
<dbReference type="Pfam" id="PF12937">
    <property type="entry name" value="F-box-like"/>
    <property type="match status" value="1"/>
</dbReference>
<name>A0A1Y2AV81_9TREE</name>
<dbReference type="SUPFAM" id="SSF50978">
    <property type="entry name" value="WD40 repeat-like"/>
    <property type="match status" value="1"/>
</dbReference>
<feature type="compositionally biased region" description="Gly residues" evidence="4">
    <location>
        <begin position="158"/>
        <end position="168"/>
    </location>
</feature>
<evidence type="ECO:0000256" key="4">
    <source>
        <dbReference type="SAM" id="MobiDB-lite"/>
    </source>
</evidence>
<proteinExistence type="predicted"/>
<evidence type="ECO:0000313" key="6">
    <source>
        <dbReference type="EMBL" id="ORY26513.1"/>
    </source>
</evidence>
<dbReference type="InterPro" id="IPR001810">
    <property type="entry name" value="F-box_dom"/>
</dbReference>
<dbReference type="AlphaFoldDB" id="A0A1Y2AV81"/>
<feature type="repeat" description="WD" evidence="3">
    <location>
        <begin position="518"/>
        <end position="557"/>
    </location>
</feature>
<dbReference type="InterPro" id="IPR020472">
    <property type="entry name" value="WD40_PAC1"/>
</dbReference>
<comment type="caution">
    <text evidence="6">The sequence shown here is derived from an EMBL/GenBank/DDBJ whole genome shotgun (WGS) entry which is preliminary data.</text>
</comment>
<dbReference type="SUPFAM" id="SSF81383">
    <property type="entry name" value="F-box domain"/>
    <property type="match status" value="1"/>
</dbReference>
<accession>A0A1Y2AV81</accession>
<dbReference type="Proteomes" id="UP000193986">
    <property type="component" value="Unassembled WGS sequence"/>
</dbReference>
<feature type="domain" description="F-box" evidence="5">
    <location>
        <begin position="54"/>
        <end position="100"/>
    </location>
</feature>
<dbReference type="Gene3D" id="2.130.10.10">
    <property type="entry name" value="YVTN repeat-like/Quinoprotein amine dehydrogenase"/>
    <property type="match status" value="2"/>
</dbReference>
<organism evidence="6 7">
    <name type="scientific">Naematelia encephala</name>
    <dbReference type="NCBI Taxonomy" id="71784"/>
    <lineage>
        <taxon>Eukaryota</taxon>
        <taxon>Fungi</taxon>
        <taxon>Dikarya</taxon>
        <taxon>Basidiomycota</taxon>
        <taxon>Agaricomycotina</taxon>
        <taxon>Tremellomycetes</taxon>
        <taxon>Tremellales</taxon>
        <taxon>Naemateliaceae</taxon>
        <taxon>Naematelia</taxon>
    </lineage>
</organism>
<evidence type="ECO:0000313" key="7">
    <source>
        <dbReference type="Proteomes" id="UP000193986"/>
    </source>
</evidence>
<evidence type="ECO:0000256" key="2">
    <source>
        <dbReference type="ARBA" id="ARBA00022737"/>
    </source>
</evidence>
<feature type="repeat" description="WD" evidence="3">
    <location>
        <begin position="686"/>
        <end position="725"/>
    </location>
</feature>
<evidence type="ECO:0000256" key="3">
    <source>
        <dbReference type="PROSITE-ProRule" id="PRU00221"/>
    </source>
</evidence>
<keyword evidence="7" id="KW-1185">Reference proteome</keyword>
<evidence type="ECO:0000259" key="5">
    <source>
        <dbReference type="PROSITE" id="PS50181"/>
    </source>
</evidence>
<dbReference type="OrthoDB" id="19711at2759"/>